<feature type="region of interest" description="Disordered" evidence="1">
    <location>
        <begin position="89"/>
        <end position="108"/>
    </location>
</feature>
<proteinExistence type="predicted"/>
<name>A0A2V2X5I1_TRYCR</name>
<dbReference type="VEuPathDB" id="TriTrypDB:TcCLB.506167.9"/>
<feature type="compositionally biased region" description="Basic and acidic residues" evidence="1">
    <location>
        <begin position="737"/>
        <end position="750"/>
    </location>
</feature>
<dbReference type="VEuPathDB" id="TriTrypDB:BCY84_10832"/>
<feature type="region of interest" description="Disordered" evidence="1">
    <location>
        <begin position="700"/>
        <end position="750"/>
    </location>
</feature>
<feature type="compositionally biased region" description="Polar residues" evidence="1">
    <location>
        <begin position="700"/>
        <end position="710"/>
    </location>
</feature>
<dbReference type="SUPFAM" id="SSF50978">
    <property type="entry name" value="WD40 repeat-like"/>
    <property type="match status" value="1"/>
</dbReference>
<reference evidence="2" key="3">
    <citation type="submission" date="2020-04" db="EMBL/GenBank/DDBJ databases">
        <authorList>
            <person name="Diaz Viraque F."/>
        </authorList>
    </citation>
    <scope>NUCLEOTIDE SEQUENCE</scope>
    <source>
        <strain evidence="2">Berenice</strain>
    </source>
</reference>
<dbReference type="VEuPathDB" id="TriTrypDB:ECC02_001863"/>
<dbReference type="VEuPathDB" id="TriTrypDB:C4B63_48g138"/>
<dbReference type="InterPro" id="IPR036322">
    <property type="entry name" value="WD40_repeat_dom_sf"/>
</dbReference>
<feature type="region of interest" description="Disordered" evidence="1">
    <location>
        <begin position="793"/>
        <end position="831"/>
    </location>
</feature>
<dbReference type="EMBL" id="JABDHM010000009">
    <property type="protein sequence ID" value="KAF5224930.1"/>
    <property type="molecule type" value="Genomic_DNA"/>
</dbReference>
<comment type="caution">
    <text evidence="3">The sequence shown here is derived from an EMBL/GenBank/DDBJ whole genome shotgun (WGS) entry which is preliminary data.</text>
</comment>
<gene>
    <name evidence="3" type="ORF">C3747_40g161</name>
    <name evidence="2" type="ORF">ECC02_001863</name>
</gene>
<dbReference type="VEuPathDB" id="TriTrypDB:TcG_04818"/>
<dbReference type="Proteomes" id="UP000246078">
    <property type="component" value="Unassembled WGS sequence"/>
</dbReference>
<feature type="compositionally biased region" description="Low complexity" evidence="1">
    <location>
        <begin position="800"/>
        <end position="823"/>
    </location>
</feature>
<organism evidence="3 4">
    <name type="scientific">Trypanosoma cruzi</name>
    <dbReference type="NCBI Taxonomy" id="5693"/>
    <lineage>
        <taxon>Eukaryota</taxon>
        <taxon>Discoba</taxon>
        <taxon>Euglenozoa</taxon>
        <taxon>Kinetoplastea</taxon>
        <taxon>Metakinetoplastina</taxon>
        <taxon>Trypanosomatida</taxon>
        <taxon>Trypanosomatidae</taxon>
        <taxon>Trypanosoma</taxon>
        <taxon>Schizotrypanum</taxon>
    </lineage>
</organism>
<evidence type="ECO:0000313" key="4">
    <source>
        <dbReference type="Proteomes" id="UP000246078"/>
    </source>
</evidence>
<feature type="compositionally biased region" description="Basic residues" evidence="1">
    <location>
        <begin position="726"/>
        <end position="736"/>
    </location>
</feature>
<evidence type="ECO:0000256" key="1">
    <source>
        <dbReference type="SAM" id="MobiDB-lite"/>
    </source>
</evidence>
<feature type="region of interest" description="Disordered" evidence="1">
    <location>
        <begin position="493"/>
        <end position="629"/>
    </location>
</feature>
<dbReference type="VEuPathDB" id="TriTrypDB:Tc_MARK_3682"/>
<dbReference type="VEuPathDB" id="TriTrypDB:TcBrA4_0016620"/>
<feature type="compositionally biased region" description="Low complexity" evidence="1">
    <location>
        <begin position="513"/>
        <end position="522"/>
    </location>
</feature>
<dbReference type="EMBL" id="PRFC01000040">
    <property type="protein sequence ID" value="PWV13974.1"/>
    <property type="molecule type" value="Genomic_DNA"/>
</dbReference>
<feature type="compositionally biased region" description="Basic and acidic residues" evidence="1">
    <location>
        <begin position="538"/>
        <end position="567"/>
    </location>
</feature>
<dbReference type="VEuPathDB" id="TriTrypDB:TCDM_03199"/>
<evidence type="ECO:0000313" key="2">
    <source>
        <dbReference type="EMBL" id="KAF5224930.1"/>
    </source>
</evidence>
<dbReference type="VEuPathDB" id="TriTrypDB:TCSYLVIO_004935"/>
<dbReference type="Proteomes" id="UP000583944">
    <property type="component" value="Unassembled WGS sequence"/>
</dbReference>
<evidence type="ECO:0000313" key="5">
    <source>
        <dbReference type="Proteomes" id="UP000583944"/>
    </source>
</evidence>
<evidence type="ECO:0000313" key="3">
    <source>
        <dbReference type="EMBL" id="PWV13974.1"/>
    </source>
</evidence>
<reference evidence="2 5" key="2">
    <citation type="journal article" date="2019" name="Genome Biol. Evol.">
        <title>Nanopore Sequencing Significantly Improves Genome Assembly of the Protozoan Parasite Trypanosoma cruzi.</title>
        <authorList>
            <person name="Diaz-Viraque F."/>
            <person name="Pita S."/>
            <person name="Greif G."/>
            <person name="de Souza R.C.M."/>
            <person name="Iraola G."/>
            <person name="Robello C."/>
        </authorList>
    </citation>
    <scope>NUCLEOTIDE SEQUENCE [LARGE SCALE GENOMIC DNA]</scope>
    <source>
        <strain evidence="2 5">Berenice</strain>
    </source>
</reference>
<dbReference type="VEuPathDB" id="TriTrypDB:TcCLB.506327.40"/>
<sequence length="1536" mass="173418">MALTIVAPSPSLVRNPRCWSESWEELRETAVKSRDQIALTCDSASPLNSDNFQARLVCYVRTLPRLNDVKSALRRLNTLHEQGHSYVRRADDPVSPNRQYDGETQGHRVPRPTIWKVENSVEGGITVIDALSGAKLMCILEPKQGVMVASMLHAPFRGFINRRLEVIPIENPQDILLVRESSLINTDYVWVGFMDGSIRLFPADSRWVREQDRSVLLARGQLADLVYELPRQHKGAVIAITRSPCHDDSGTTDLVTANRLSSSIFELTAATSRGCREDREHLSLVCTASEDSCVVVWDVRKIYRRLEAMRALSQNARMGGFGVEPSLVSLGGDVVTFNVQPTTDQHGCTVRSTYALVKVRPLLRLKGGVGGLRTLNWVSSAVTTVGYQKGRDVVAMTRDPKEDTASELIKNRRAIQQTTRWEKREEHRVMLRLSEENMREVEKELEQLMPPLAPEPNQRRRVNLIIAGDVHGTVHFWNLDEELERETSEIHSVCSTSRTASASRDSRAGQSPLRSLDLSLNSSRRHPAEPAVTSARSSIERRNDGGKLTARRREFSPRVHTERDTKGKRPKKHAGGEAAGKEQQLSSVPSPRTPGDVKKHVKARNTAADKGVKTPTRRVSKPPSLNKPGVQLVKQSNITTLRAPHLSPMSSVTADRVKKGYNLAAPVRIGGCGLSSVKGVRQGNNYFCTSPQAKKSLCQSVRSPRSNLTPLATGRRTPRTTEKQLLRRTSKCPRQRPSRDLEGVSDVKKTRTGDSGYFSTACVNKSLNMHSSAGSANRSPFRVPRGMPEIETNWTVQWNSPRISNSGSSPSSGRRSPTRHPSPYDATHSARAGKEAEFKEWIGGHRYINDMYSRNAKFHISLIDGVTVTGIAVDLPPIITVTMRRLPDPPEPHYSLLEQPTKEEIRRRELANSFYSLTEERALFCVFERIQFYVSVERTLMNMQCSPKARVDVSEQRVGPGRLEEEGVIVGRTPFNFDIVFRRHVLEMHSQPIVRLFIDHPRRQLWVARNHGLLSVFSTETKSIITRVRGPSADEAIGPPNAAEWKRTQREMALFGRRPIYLDSHKLCRKHRPGYFTGFRPISLLQQFELMRTSLVHELGSERELSTPASETVRVHLTIIEGKNALDKHAKNREIGLSVLLEKLRACRQHALTVRQAQRDHYNALFNGASFRIGSLIGRCATFGVLHAARKIFWSWAHHREYFPRQYVLRQLRQRGMKQLSKVTNAVSLNFEMRLRGEYFTKWCVSVQKRRTYRLETWFARCLQARVKTSLRERFANFMGDRNRRQRYWFMWKSLLAPTARPSSLPALCQSVSPLNSTGVTKIFSPSSVQSMRRSSTSRPRVPERNGVFLDMYAIIRQVYGLRQELISFRGDVGSDSVLDVEDPWFDAIEAASEEAEAQTAYALKLAVFKFALVPFLESLLSTAEGVLPYIRESPVTEEVRSMLRGCLLCVDYLYADAEDLTSTAATRRSGRASTGSHLSKDGRASLLLDITTRREQEMRQLFDDAMEQREFQSSIESIAAQRDTIAEFLRVCSGQ</sequence>
<protein>
    <submittedName>
        <fullName evidence="3">Uncharacterized protein</fullName>
    </submittedName>
</protein>
<reference evidence="3 4" key="1">
    <citation type="journal article" date="2018" name="Microb. Genom.">
        <title>Expanding an expanded genome: long-read sequencing of Trypanosoma cruzi.</title>
        <authorList>
            <person name="Berna L."/>
            <person name="Rodriguez M."/>
            <person name="Chiribao M.L."/>
            <person name="Parodi-Talice A."/>
            <person name="Pita S."/>
            <person name="Rijo G."/>
            <person name="Alvarez-Valin F."/>
            <person name="Robello C."/>
        </authorList>
    </citation>
    <scope>NUCLEOTIDE SEQUENCE [LARGE SCALE GENOMIC DNA]</scope>
    <source>
        <strain evidence="3 4">TCC</strain>
    </source>
</reference>
<dbReference type="VEuPathDB" id="TriTrypDB:C3747_40g161"/>
<dbReference type="VEuPathDB" id="TriTrypDB:TcCL_NonESM05592"/>
<accession>A0A2V2X5I1</accession>